<keyword evidence="2 3" id="KW-0413">Isomerase</keyword>
<dbReference type="Pfam" id="PF14450">
    <property type="entry name" value="FtsA"/>
    <property type="match status" value="1"/>
</dbReference>
<accession>A0A940DG06</accession>
<reference evidence="3" key="1">
    <citation type="submission" date="2020-10" db="EMBL/GenBank/DDBJ databases">
        <authorList>
            <person name="Gilroy R."/>
        </authorList>
    </citation>
    <scope>NUCLEOTIDE SEQUENCE</scope>
    <source>
        <strain evidence="3">B1-16210</strain>
    </source>
</reference>
<dbReference type="EMBL" id="JADINE010000051">
    <property type="protein sequence ID" value="MBO8407648.1"/>
    <property type="molecule type" value="Genomic_DNA"/>
</dbReference>
<keyword evidence="1" id="KW-0479">Metal-binding</keyword>
<evidence type="ECO:0000313" key="3">
    <source>
        <dbReference type="EMBL" id="MBO8407648.1"/>
    </source>
</evidence>
<dbReference type="Proteomes" id="UP000721442">
    <property type="component" value="Unassembled WGS sequence"/>
</dbReference>
<dbReference type="SUPFAM" id="SSF53067">
    <property type="entry name" value="Actin-like ATPase domain"/>
    <property type="match status" value="2"/>
</dbReference>
<dbReference type="NCBIfam" id="NF004076">
    <property type="entry name" value="PRK05581.1-4"/>
    <property type="match status" value="1"/>
</dbReference>
<dbReference type="InterPro" id="IPR043129">
    <property type="entry name" value="ATPase_NBD"/>
</dbReference>
<dbReference type="InterPro" id="IPR000056">
    <property type="entry name" value="Ribul_P_3_epim-like"/>
</dbReference>
<reference evidence="3" key="2">
    <citation type="journal article" date="2021" name="PeerJ">
        <title>Extensive microbial diversity within the chicken gut microbiome revealed by metagenomics and culture.</title>
        <authorList>
            <person name="Gilroy R."/>
            <person name="Ravi A."/>
            <person name="Getino M."/>
            <person name="Pursley I."/>
            <person name="Horton D.L."/>
            <person name="Alikhan N.F."/>
            <person name="Baker D."/>
            <person name="Gharbi K."/>
            <person name="Hall N."/>
            <person name="Watson M."/>
            <person name="Adriaenssens E.M."/>
            <person name="Foster-Nyarko E."/>
            <person name="Jarju S."/>
            <person name="Secka A."/>
            <person name="Antonio M."/>
            <person name="Oren A."/>
            <person name="Chaudhuri R.R."/>
            <person name="La Ragione R."/>
            <person name="Hildebrand F."/>
            <person name="Pallen M.J."/>
        </authorList>
    </citation>
    <scope>NUCLEOTIDE SEQUENCE</scope>
    <source>
        <strain evidence="3">B1-16210</strain>
    </source>
</reference>
<sequence>MNLLDSSFLCLDIGTSGVRGIAHRVRSGRIAKSSMFSVDSFDTIFAIKSVIDELETQIGDHFDNAYITGNLGESLFKISPKTKNWRGEHKITQSDVGGLISQITPPADFYPLHIIPLRYETPNIQKLYTPVGYTDTGLTAIFGAIFYASSGMEKITSLLRAAHIQPISLFDPQFLQNTEHHTKKNAELYIDFGAEYTSVSIWLDNGPIFHQKIPFGGTNITQEISNTLGISFDNAERIKRRVACMMPNEMDRFTPADAEYDFSRADVNGIIIPKMVDICSRIKDACAAPFKHRMPNKIIISGGGAEIDSVSDFVENIFGIPVQNIRKTATVQSLSAYIWGTESAHRNAYIARKTRINNIWNRIKSISKPHHKQRPQFIPIMPSTLCFDMKSPETYSMFRAGNISMIHVDIMDGLYVENIRGSISELKYIRAHTQSHLHVHLMTESPTVWAADAIAAGANTIIVSTNTSGVRAAIHQIHSANRRAGIALNPESSVEILKPVLREIDEVMIMAVTPGAAGQQFDEGCLRKISILAATRKKYGLKYLISVDGGINNETAQKCWAAGADLLVSGSYLAKSPDFPLAVQSLLKHCEK</sequence>
<dbReference type="Gene3D" id="3.30.420.40">
    <property type="match status" value="1"/>
</dbReference>
<dbReference type="AlphaFoldDB" id="A0A940DG06"/>
<dbReference type="InterPro" id="IPR011060">
    <property type="entry name" value="RibuloseP-bd_barrel"/>
</dbReference>
<name>A0A940DG06_9PROT</name>
<dbReference type="PANTHER" id="PTHR11749">
    <property type="entry name" value="RIBULOSE-5-PHOSPHATE-3-EPIMERASE"/>
    <property type="match status" value="1"/>
</dbReference>
<protein>
    <submittedName>
        <fullName evidence="3">Ribulose-phosphate 3-epimerase</fullName>
        <ecNumber evidence="3">5.1.3.1</ecNumber>
    </submittedName>
</protein>
<evidence type="ECO:0000313" key="4">
    <source>
        <dbReference type="Proteomes" id="UP000721442"/>
    </source>
</evidence>
<gene>
    <name evidence="3" type="ORF">IAC77_04295</name>
</gene>
<dbReference type="SUPFAM" id="SSF51366">
    <property type="entry name" value="Ribulose-phoshate binding barrel"/>
    <property type="match status" value="1"/>
</dbReference>
<evidence type="ECO:0000256" key="1">
    <source>
        <dbReference type="ARBA" id="ARBA00022723"/>
    </source>
</evidence>
<dbReference type="CDD" id="cd00429">
    <property type="entry name" value="RPE"/>
    <property type="match status" value="1"/>
</dbReference>
<dbReference type="InterPro" id="IPR013785">
    <property type="entry name" value="Aldolase_TIM"/>
</dbReference>
<organism evidence="3 4">
    <name type="scientific">Candidatus Enterousia excrementavium</name>
    <dbReference type="NCBI Taxonomy" id="2840789"/>
    <lineage>
        <taxon>Bacteria</taxon>
        <taxon>Pseudomonadati</taxon>
        <taxon>Pseudomonadota</taxon>
        <taxon>Alphaproteobacteria</taxon>
        <taxon>Candidatus Enterousia</taxon>
    </lineage>
</organism>
<dbReference type="GO" id="GO:0046872">
    <property type="term" value="F:metal ion binding"/>
    <property type="evidence" value="ECO:0007669"/>
    <property type="project" value="UniProtKB-KW"/>
</dbReference>
<dbReference type="GO" id="GO:0005975">
    <property type="term" value="P:carbohydrate metabolic process"/>
    <property type="evidence" value="ECO:0007669"/>
    <property type="project" value="InterPro"/>
</dbReference>
<proteinExistence type="predicted"/>
<evidence type="ECO:0000256" key="2">
    <source>
        <dbReference type="ARBA" id="ARBA00023235"/>
    </source>
</evidence>
<dbReference type="Pfam" id="PF00834">
    <property type="entry name" value="Ribul_P_3_epim"/>
    <property type="match status" value="1"/>
</dbReference>
<dbReference type="Gene3D" id="3.20.20.70">
    <property type="entry name" value="Aldolase class I"/>
    <property type="match status" value="1"/>
</dbReference>
<dbReference type="GO" id="GO:0004750">
    <property type="term" value="F:D-ribulose-phosphate 3-epimerase activity"/>
    <property type="evidence" value="ECO:0007669"/>
    <property type="project" value="UniProtKB-EC"/>
</dbReference>
<comment type="caution">
    <text evidence="3">The sequence shown here is derived from an EMBL/GenBank/DDBJ whole genome shotgun (WGS) entry which is preliminary data.</text>
</comment>
<dbReference type="EC" id="5.1.3.1" evidence="3"/>